<dbReference type="Proteomes" id="UP000177506">
    <property type="component" value="Unassembled WGS sequence"/>
</dbReference>
<comment type="caution">
    <text evidence="2">The sequence shown here is derived from an EMBL/GenBank/DDBJ whole genome shotgun (WGS) entry which is preliminary data.</text>
</comment>
<evidence type="ECO:0000313" key="2">
    <source>
        <dbReference type="EMBL" id="OGX90231.1"/>
    </source>
</evidence>
<dbReference type="Gene3D" id="3.30.420.10">
    <property type="entry name" value="Ribonuclease H-like superfamily/Ribonuclease H"/>
    <property type="match status" value="1"/>
</dbReference>
<evidence type="ECO:0000313" key="3">
    <source>
        <dbReference type="Proteomes" id="UP000177506"/>
    </source>
</evidence>
<organism evidence="2 3">
    <name type="scientific">Hymenobacter coccineus</name>
    <dbReference type="NCBI Taxonomy" id="1908235"/>
    <lineage>
        <taxon>Bacteria</taxon>
        <taxon>Pseudomonadati</taxon>
        <taxon>Bacteroidota</taxon>
        <taxon>Cytophagia</taxon>
        <taxon>Cytophagales</taxon>
        <taxon>Hymenobacteraceae</taxon>
        <taxon>Hymenobacter</taxon>
    </lineage>
</organism>
<dbReference type="GO" id="GO:0015074">
    <property type="term" value="P:DNA integration"/>
    <property type="evidence" value="ECO:0007669"/>
    <property type="project" value="InterPro"/>
</dbReference>
<sequence>MAARRVFTTHAGRYGQRRLRAQLRREGHEVGRQRLRGWLSSSGLRALCTRSGTRPPRTTQADPQAVAAANKLATWPAATAPNQIWVGDITYMALATGQWAYLACWRDAFSRRVAGWHVSESLHTDLVLTAFNRAVAVCQPPPGLLVHADRGSQYTSDAFTTLLDRTQAIARLSRPGNRYDNALAESGWSTLKTELLPRGACFADLEEARFELAEYLDHYCNTPRLHSALGYCTPLEIELHYRFNLPLAPCPQAPDHLNFLRVHFYPTTSLPKQFAHGFFRSNRSHESIYYEICNIV</sequence>
<dbReference type="PANTHER" id="PTHR46889:SF4">
    <property type="entry name" value="TRANSPOSASE INSO FOR INSERTION SEQUENCE ELEMENT IS911B-RELATED"/>
    <property type="match status" value="1"/>
</dbReference>
<accession>A0A1G1TH90</accession>
<keyword evidence="3" id="KW-1185">Reference proteome</keyword>
<dbReference type="Pfam" id="PF00665">
    <property type="entry name" value="rve"/>
    <property type="match status" value="1"/>
</dbReference>
<dbReference type="EMBL" id="MDZA01000177">
    <property type="protein sequence ID" value="OGX90231.1"/>
    <property type="molecule type" value="Genomic_DNA"/>
</dbReference>
<proteinExistence type="predicted"/>
<dbReference type="InterPro" id="IPR012337">
    <property type="entry name" value="RNaseH-like_sf"/>
</dbReference>
<dbReference type="GO" id="GO:0003676">
    <property type="term" value="F:nucleic acid binding"/>
    <property type="evidence" value="ECO:0007669"/>
    <property type="project" value="InterPro"/>
</dbReference>
<dbReference type="Pfam" id="PF13333">
    <property type="entry name" value="rve_2"/>
    <property type="match status" value="1"/>
</dbReference>
<protein>
    <recommendedName>
        <fullName evidence="1">Integrase catalytic domain-containing protein</fullName>
    </recommendedName>
</protein>
<dbReference type="SUPFAM" id="SSF53098">
    <property type="entry name" value="Ribonuclease H-like"/>
    <property type="match status" value="1"/>
</dbReference>
<dbReference type="InterPro" id="IPR036397">
    <property type="entry name" value="RNaseH_sf"/>
</dbReference>
<evidence type="ECO:0000259" key="1">
    <source>
        <dbReference type="PROSITE" id="PS50994"/>
    </source>
</evidence>
<feature type="domain" description="Integrase catalytic" evidence="1">
    <location>
        <begin position="77"/>
        <end position="242"/>
    </location>
</feature>
<dbReference type="AlphaFoldDB" id="A0A1G1TH90"/>
<dbReference type="InterPro" id="IPR025948">
    <property type="entry name" value="HTH-like_dom"/>
</dbReference>
<dbReference type="NCBIfam" id="NF033516">
    <property type="entry name" value="transpos_IS3"/>
    <property type="match status" value="1"/>
</dbReference>
<dbReference type="PANTHER" id="PTHR46889">
    <property type="entry name" value="TRANSPOSASE INSF FOR INSERTION SEQUENCE IS3B-RELATED"/>
    <property type="match status" value="1"/>
</dbReference>
<dbReference type="PROSITE" id="PS50994">
    <property type="entry name" value="INTEGRASE"/>
    <property type="match status" value="1"/>
</dbReference>
<dbReference type="InterPro" id="IPR050900">
    <property type="entry name" value="Transposase_IS3/IS150/IS904"/>
</dbReference>
<dbReference type="InterPro" id="IPR001584">
    <property type="entry name" value="Integrase_cat-core"/>
</dbReference>
<gene>
    <name evidence="2" type="ORF">BEN49_07215</name>
</gene>
<dbReference type="InterPro" id="IPR048020">
    <property type="entry name" value="Transpos_IS3"/>
</dbReference>
<reference evidence="2 3" key="1">
    <citation type="submission" date="2016-08" db="EMBL/GenBank/DDBJ databases">
        <title>Hymenobacter coccineus sp. nov., Hymenobacter lapidarius sp. nov. and Hymenobacter glacialis sp. nov., isolated from Antarctic soil.</title>
        <authorList>
            <person name="Sedlacek I."/>
            <person name="Kralova S."/>
            <person name="Kyrova K."/>
            <person name="Maslanova I."/>
            <person name="Stankova E."/>
            <person name="Vrbovska V."/>
            <person name="Nemec M."/>
            <person name="Bartak M."/>
            <person name="Svec P."/>
            <person name="Busse H.-J."/>
            <person name="Pantucek R."/>
        </authorList>
    </citation>
    <scope>NUCLEOTIDE SEQUENCE [LARGE SCALE GENOMIC DNA]</scope>
    <source>
        <strain evidence="2 3">CCM 8649</strain>
    </source>
</reference>
<name>A0A1G1TH90_9BACT</name>
<dbReference type="Pfam" id="PF13276">
    <property type="entry name" value="HTH_21"/>
    <property type="match status" value="1"/>
</dbReference>